<evidence type="ECO:0000313" key="1">
    <source>
        <dbReference type="EMBL" id="MDT0681734.1"/>
    </source>
</evidence>
<accession>A0ABU3DDW8</accession>
<keyword evidence="1" id="KW-0808">Transferase</keyword>
<dbReference type="Proteomes" id="UP001265259">
    <property type="component" value="Unassembled WGS sequence"/>
</dbReference>
<dbReference type="Pfam" id="PF13704">
    <property type="entry name" value="Glyco_tranf_2_4"/>
    <property type="match status" value="1"/>
</dbReference>
<dbReference type="GO" id="GO:0016757">
    <property type="term" value="F:glycosyltransferase activity"/>
    <property type="evidence" value="ECO:0007669"/>
    <property type="project" value="UniProtKB-KW"/>
</dbReference>
<name>A0ABU3DDW8_9RHOB</name>
<keyword evidence="1" id="KW-0328">Glycosyltransferase</keyword>
<organism evidence="1 2">
    <name type="scientific">Tropicimonas omnivorans</name>
    <dbReference type="NCBI Taxonomy" id="3075590"/>
    <lineage>
        <taxon>Bacteria</taxon>
        <taxon>Pseudomonadati</taxon>
        <taxon>Pseudomonadota</taxon>
        <taxon>Alphaproteobacteria</taxon>
        <taxon>Rhodobacterales</taxon>
        <taxon>Roseobacteraceae</taxon>
        <taxon>Tropicimonas</taxon>
    </lineage>
</organism>
<protein>
    <submittedName>
        <fullName evidence="1">Glycosyltransferase family 2 protein</fullName>
        <ecNumber evidence="1">2.4.-.-</ecNumber>
    </submittedName>
</protein>
<dbReference type="RefSeq" id="WP_311689504.1">
    <property type="nucleotide sequence ID" value="NZ_JAVRHL010000001.1"/>
</dbReference>
<comment type="caution">
    <text evidence="1">The sequence shown here is derived from an EMBL/GenBank/DDBJ whole genome shotgun (WGS) entry which is preliminary data.</text>
</comment>
<sequence>MTEPRWGVVATVREPSALVLAFVAWHISLGAEEVRIFLDDPDDPVFDALRRIDRCHVIRCDAEYWEGRRKRQRPPLQSVRQLANATWAYNRTKVDWLLHIDADEFLWLGRPLSEELAELGPDHGWLKLRNWERCWGEADEAGSMFSGRFRKPCRSVPAARMREIYGPMLPYLQAGFAGYPVGKGLSRTGRGYRLNVHSPKAPVEGGPSIVPPFRTASQAAILHFDGLTPMHWAAKTLRYAEAPDETISLLLHKERQRQVRRVRDSCRTLGEVLAFHASLFELTSEQGSALAGEGRIAAPPIDPAAALDHIGLRSRVELSAAAFDAALGAENEERFARFG</sequence>
<evidence type="ECO:0000313" key="2">
    <source>
        <dbReference type="Proteomes" id="UP001265259"/>
    </source>
</evidence>
<dbReference type="EMBL" id="JAVRHL010000001">
    <property type="protein sequence ID" value="MDT0681734.1"/>
    <property type="molecule type" value="Genomic_DNA"/>
</dbReference>
<dbReference type="EC" id="2.4.-.-" evidence="1"/>
<reference evidence="1 2" key="1">
    <citation type="submission" date="2023-09" db="EMBL/GenBank/DDBJ databases">
        <authorList>
            <person name="Rey-Velasco X."/>
        </authorList>
    </citation>
    <scope>NUCLEOTIDE SEQUENCE [LARGE SCALE GENOMIC DNA]</scope>
    <source>
        <strain evidence="1 2">F158</strain>
    </source>
</reference>
<proteinExistence type="predicted"/>
<keyword evidence="2" id="KW-1185">Reference proteome</keyword>
<gene>
    <name evidence="1" type="ORF">RM543_03475</name>
</gene>